<feature type="coiled-coil region" evidence="15">
    <location>
        <begin position="653"/>
        <end position="700"/>
    </location>
</feature>
<comment type="similarity">
    <text evidence="3">Belongs to the SMC family. SMC1 subfamily.</text>
</comment>
<reference evidence="17" key="2">
    <citation type="submission" date="2025-09" db="UniProtKB">
        <authorList>
            <consortium name="Ensembl"/>
        </authorList>
    </citation>
    <scope>IDENTIFICATION</scope>
</reference>
<dbReference type="GO" id="GO:0030893">
    <property type="term" value="C:meiotic cohesin complex"/>
    <property type="evidence" value="ECO:0007669"/>
    <property type="project" value="TreeGrafter"/>
</dbReference>
<dbReference type="InterPro" id="IPR003395">
    <property type="entry name" value="RecF/RecN/SMC_N"/>
</dbReference>
<keyword evidence="11" id="KW-0234">DNA repair</keyword>
<dbReference type="PANTHER" id="PTHR18937">
    <property type="entry name" value="STRUCTURAL MAINTENANCE OF CHROMOSOMES SMC FAMILY MEMBER"/>
    <property type="match status" value="1"/>
</dbReference>
<dbReference type="GO" id="GO:0005524">
    <property type="term" value="F:ATP binding"/>
    <property type="evidence" value="ECO:0007669"/>
    <property type="project" value="UniProtKB-KW"/>
</dbReference>
<keyword evidence="4" id="KW-0158">Chromosome</keyword>
<keyword evidence="10 15" id="KW-0175">Coiled coil</keyword>
<reference evidence="17" key="1">
    <citation type="submission" date="2025-08" db="UniProtKB">
        <authorList>
            <consortium name="Ensembl"/>
        </authorList>
    </citation>
    <scope>IDENTIFICATION</scope>
</reference>
<feature type="coiled-coil region" evidence="15">
    <location>
        <begin position="187"/>
        <end position="337"/>
    </location>
</feature>
<evidence type="ECO:0000256" key="6">
    <source>
        <dbReference type="ARBA" id="ARBA00022741"/>
    </source>
</evidence>
<evidence type="ECO:0000256" key="11">
    <source>
        <dbReference type="ARBA" id="ARBA00023204"/>
    </source>
</evidence>
<keyword evidence="7" id="KW-0227">DNA damage</keyword>
<keyword evidence="13" id="KW-0131">Cell cycle</keyword>
<evidence type="ECO:0000313" key="18">
    <source>
        <dbReference type="Proteomes" id="UP000694402"/>
    </source>
</evidence>
<keyword evidence="6" id="KW-0547">Nucleotide-binding</keyword>
<dbReference type="SUPFAM" id="SSF52540">
    <property type="entry name" value="P-loop containing nucleoside triphosphate hydrolases"/>
    <property type="match status" value="2"/>
</dbReference>
<dbReference type="GO" id="GO:0005654">
    <property type="term" value="C:nucleoplasm"/>
    <property type="evidence" value="ECO:0007669"/>
    <property type="project" value="UniProtKB-ARBA"/>
</dbReference>
<evidence type="ECO:0000313" key="17">
    <source>
        <dbReference type="Ensembl" id="ENSOTSP00005099582.2"/>
    </source>
</evidence>
<evidence type="ECO:0000256" key="2">
    <source>
        <dbReference type="ARBA" id="ARBA00004286"/>
    </source>
</evidence>
<dbReference type="CDD" id="cd03275">
    <property type="entry name" value="ABC_SMC1_euk"/>
    <property type="match status" value="2"/>
</dbReference>
<dbReference type="GeneTree" id="ENSGT00940000155614"/>
<feature type="domain" description="SMC hinge" evidence="16">
    <location>
        <begin position="502"/>
        <end position="618"/>
    </location>
</feature>
<dbReference type="Gene3D" id="1.20.1060.20">
    <property type="match status" value="1"/>
</dbReference>
<keyword evidence="9" id="KW-0067">ATP-binding</keyword>
<dbReference type="SMART" id="SM00968">
    <property type="entry name" value="SMC_hinge"/>
    <property type="match status" value="1"/>
</dbReference>
<dbReference type="PIRSF" id="PIRSF005719">
    <property type="entry name" value="SMC"/>
    <property type="match status" value="1"/>
</dbReference>
<feature type="coiled-coil region" evidence="15">
    <location>
        <begin position="729"/>
        <end position="899"/>
    </location>
</feature>
<dbReference type="InterPro" id="IPR024704">
    <property type="entry name" value="SMC"/>
</dbReference>
<evidence type="ECO:0000256" key="9">
    <source>
        <dbReference type="ARBA" id="ARBA00022840"/>
    </source>
</evidence>
<dbReference type="GO" id="GO:0051301">
    <property type="term" value="P:cell division"/>
    <property type="evidence" value="ECO:0007669"/>
    <property type="project" value="UniProtKB-KW"/>
</dbReference>
<gene>
    <name evidence="17" type="primary">smc1a</name>
</gene>
<comment type="subcellular location">
    <subcellularLocation>
        <location evidence="2">Chromosome</location>
    </subcellularLocation>
    <subcellularLocation>
        <location evidence="1 14">Nucleus</location>
    </subcellularLocation>
</comment>
<keyword evidence="8" id="KW-0498">Mitosis</keyword>
<protein>
    <recommendedName>
        <fullName evidence="14">Structural maintenance of chromosomes protein</fullName>
    </recommendedName>
</protein>
<dbReference type="PANTHER" id="PTHR18937:SF170">
    <property type="entry name" value="STRUCTURAL MAINTENANCE OF CHROMOSOMES PROTEIN 1A"/>
    <property type="match status" value="1"/>
</dbReference>
<dbReference type="Ensembl" id="ENSOTST00005107713.2">
    <property type="protein sequence ID" value="ENSOTSP00005099582.2"/>
    <property type="gene ID" value="ENSOTSG00005045879.2"/>
</dbReference>
<evidence type="ECO:0000256" key="10">
    <source>
        <dbReference type="ARBA" id="ARBA00023054"/>
    </source>
</evidence>
<feature type="coiled-coil region" evidence="15">
    <location>
        <begin position="958"/>
        <end position="1027"/>
    </location>
</feature>
<accession>A0A8C8JW87</accession>
<dbReference type="FunFam" id="1.20.1060.20:FF:000001">
    <property type="entry name" value="Structural maintenance of chromosomes 1A"/>
    <property type="match status" value="1"/>
</dbReference>
<evidence type="ECO:0000256" key="7">
    <source>
        <dbReference type="ARBA" id="ARBA00022763"/>
    </source>
</evidence>
<keyword evidence="18" id="KW-1185">Reference proteome</keyword>
<dbReference type="FunFam" id="3.40.50.300:FF:000562">
    <property type="entry name" value="Structural maintenance of chromosomes protein"/>
    <property type="match status" value="1"/>
</dbReference>
<dbReference type="InterPro" id="IPR028468">
    <property type="entry name" value="Smc1_ABC"/>
</dbReference>
<dbReference type="GO" id="GO:0006281">
    <property type="term" value="P:DNA repair"/>
    <property type="evidence" value="ECO:0007669"/>
    <property type="project" value="UniProtKB-KW"/>
</dbReference>
<dbReference type="InterPro" id="IPR010935">
    <property type="entry name" value="SMC_hinge"/>
</dbReference>
<dbReference type="GO" id="GO:0016887">
    <property type="term" value="F:ATP hydrolysis activity"/>
    <property type="evidence" value="ECO:0007669"/>
    <property type="project" value="InterPro"/>
</dbReference>
<name>A0A8C8JW87_ONCTS</name>
<dbReference type="InterPro" id="IPR027417">
    <property type="entry name" value="P-loop_NTPase"/>
</dbReference>
<evidence type="ECO:0000256" key="14">
    <source>
        <dbReference type="PIRNR" id="PIRNR005719"/>
    </source>
</evidence>
<dbReference type="SUPFAM" id="SSF75553">
    <property type="entry name" value="Smc hinge domain"/>
    <property type="match status" value="1"/>
</dbReference>
<dbReference type="FunFam" id="3.30.70.1620:FF:000001">
    <property type="entry name" value="Structural maintenance of chromosomes 1B"/>
    <property type="match status" value="1"/>
</dbReference>
<dbReference type="Pfam" id="PF06470">
    <property type="entry name" value="SMC_hinge"/>
    <property type="match status" value="1"/>
</dbReference>
<keyword evidence="5" id="KW-0132">Cell division</keyword>
<dbReference type="GO" id="GO:0007062">
    <property type="term" value="P:sister chromatid cohesion"/>
    <property type="evidence" value="ECO:0007669"/>
    <property type="project" value="InterPro"/>
</dbReference>
<dbReference type="GO" id="GO:0003677">
    <property type="term" value="F:DNA binding"/>
    <property type="evidence" value="ECO:0007669"/>
    <property type="project" value="TreeGrafter"/>
</dbReference>
<dbReference type="Pfam" id="PF02463">
    <property type="entry name" value="SMC_N"/>
    <property type="match status" value="2"/>
</dbReference>
<evidence type="ECO:0000256" key="15">
    <source>
        <dbReference type="SAM" id="Coils"/>
    </source>
</evidence>
<sequence>MGYLKLIEIENFKSYKGRQIIGPFHKFTAIIGPNGSGKSNLMDAISFVLAEKTSNLRVKTLKDLIHGAPVGKPAANRAFVSMVYHEDNGEERTFTRIIIGMPQLSPHPDVINCVYSEELEKLGILIKARNFLVFQGAVESIAMKNPKERTALFEEISRSGELAQEYDRRKKEMVKAEEDTQFNYHRKKNIAAERKEAKQEKEEAERYQRLKDEVVKAHVQMQLFKLYHNDAEIDKLNRELSHRNKEIDKDRKKMDHVEEELKEKKKELGRMMRDQQTVEKEIKEKDAELNQKRPQYIKAKENTSHKIKKLEAAKKSLQNAQKLYKKRKGDMDELEKEQGAVEMARQEFDDRMEEEAQSQGQDLTLEENQVGAYHRLKEEASKRAATLAQELEKFNRDQKADQDRLDLEERKKVETEKIREIEENQKRIEKLEDYITTSKQSLDEQKRMEEELTEEVEGAKKRIDEINLELNQLGDARIDRQENSRQARKAEIMESIKRLYPGSVYGRLIDLCQPTQKKFQIAVTKVLGKNMDAIIVDSEKTGRDCIQYIKEQRGEPETFLPLDYLEVKPTDEKLRELRGAKLVIDVIRYEPPHIKKALQYACGNALVCENVEDARRIAFGGPYRHKTVALDGTLFQKSGVISGGASDLKAKARRWDEKAVDKLKDKKEKLTEELKEQMKAKRKEAELRQVQSQAHGLQMRLKYSQSDLEQTKTRHLSLNMQTFSHPPIIQSREKEVNNLRDRMNVVEDEVFIEFCKEIGVRNIREFEEEKVKRQNEIAKKRLEFETQKTRLGIQLDYEKNQLKEDKEKVMMWEQTVKKDEAEIERLKKEEHRHMKIIDETMAQLQDLKNQHLTKKSEVNDKNHNMEEIRKKLGGANKELTQLQKEVTAIETKLEQKRSDRHNLLQACKMQDIRLPLRSGTMDDIGQGERTSSTVLAKEALIEIDYSILSEDLKDALAEDEIKAEMHTLQQRLNEQQSILQRISAPNMKAMEKLESVRDKFQETSDEFEAARKRAKKAKQAFEQIKKERFDRFNACFEAVSTNIDEIYKALSRNSSAQAFLGPENPEEPYLDGINYNCVAPGKRFRPMDNLSGGEKTVAALALLFAIHSYKPAPFFVLDEIDAALDNTNIGKVANYIKDQSVNTQAIVISLKEEFYTKADSLIGVYPEQGDCVISKVLTFDLSVYPDANPNPNE</sequence>
<dbReference type="FunFam" id="3.40.50.300:FF:000564">
    <property type="entry name" value="Structural maintenance of chromosomes 1A"/>
    <property type="match status" value="1"/>
</dbReference>
<evidence type="ECO:0000259" key="16">
    <source>
        <dbReference type="SMART" id="SM00968"/>
    </source>
</evidence>
<dbReference type="Gene3D" id="3.30.70.1620">
    <property type="match status" value="1"/>
</dbReference>
<evidence type="ECO:0000256" key="8">
    <source>
        <dbReference type="ARBA" id="ARBA00022776"/>
    </source>
</evidence>
<feature type="coiled-coil region" evidence="15">
    <location>
        <begin position="377"/>
        <end position="476"/>
    </location>
</feature>
<evidence type="ECO:0000256" key="12">
    <source>
        <dbReference type="ARBA" id="ARBA00023242"/>
    </source>
</evidence>
<dbReference type="AlphaFoldDB" id="A0A8C8JW87"/>
<evidence type="ECO:0000256" key="5">
    <source>
        <dbReference type="ARBA" id="ARBA00022618"/>
    </source>
</evidence>
<dbReference type="Proteomes" id="UP000694402">
    <property type="component" value="Unassembled WGS sequence"/>
</dbReference>
<organism evidence="17 18">
    <name type="scientific">Oncorhynchus tshawytscha</name>
    <name type="common">Chinook salmon</name>
    <name type="synonym">Salmo tshawytscha</name>
    <dbReference type="NCBI Taxonomy" id="74940"/>
    <lineage>
        <taxon>Eukaryota</taxon>
        <taxon>Metazoa</taxon>
        <taxon>Chordata</taxon>
        <taxon>Craniata</taxon>
        <taxon>Vertebrata</taxon>
        <taxon>Euteleostomi</taxon>
        <taxon>Actinopterygii</taxon>
        <taxon>Neopterygii</taxon>
        <taxon>Teleostei</taxon>
        <taxon>Protacanthopterygii</taxon>
        <taxon>Salmoniformes</taxon>
        <taxon>Salmonidae</taxon>
        <taxon>Salmoninae</taxon>
        <taxon>Oncorhynchus</taxon>
    </lineage>
</organism>
<proteinExistence type="inferred from homology"/>
<dbReference type="InterPro" id="IPR036277">
    <property type="entry name" value="SMC_hinge_sf"/>
</dbReference>
<evidence type="ECO:0000256" key="4">
    <source>
        <dbReference type="ARBA" id="ARBA00022454"/>
    </source>
</evidence>
<evidence type="ECO:0000256" key="3">
    <source>
        <dbReference type="ARBA" id="ARBA00005597"/>
    </source>
</evidence>
<keyword evidence="12 14" id="KW-0539">Nucleus</keyword>
<evidence type="ECO:0000256" key="13">
    <source>
        <dbReference type="ARBA" id="ARBA00023306"/>
    </source>
</evidence>
<evidence type="ECO:0000256" key="1">
    <source>
        <dbReference type="ARBA" id="ARBA00004123"/>
    </source>
</evidence>
<dbReference type="Gene3D" id="3.40.50.300">
    <property type="entry name" value="P-loop containing nucleotide triphosphate hydrolases"/>
    <property type="match status" value="2"/>
</dbReference>